<feature type="region of interest" description="Disordered" evidence="1">
    <location>
        <begin position="1"/>
        <end position="26"/>
    </location>
</feature>
<evidence type="ECO:0000313" key="2">
    <source>
        <dbReference type="EMBL" id="KAG2485682.1"/>
    </source>
</evidence>
<accession>A0A836BR30</accession>
<name>A0A836BR30_9CHLO</name>
<keyword evidence="3" id="KW-1185">Reference proteome</keyword>
<gene>
    <name evidence="2" type="ORF">HYH03_015570</name>
</gene>
<protein>
    <submittedName>
        <fullName evidence="2">Uncharacterized protein</fullName>
    </submittedName>
</protein>
<reference evidence="2" key="1">
    <citation type="journal article" date="2020" name="bioRxiv">
        <title>Comparative genomics of Chlamydomonas.</title>
        <authorList>
            <person name="Craig R.J."/>
            <person name="Hasan A.R."/>
            <person name="Ness R.W."/>
            <person name="Keightley P.D."/>
        </authorList>
    </citation>
    <scope>NUCLEOTIDE SEQUENCE</scope>
    <source>
        <strain evidence="2">CCAP 11/70</strain>
    </source>
</reference>
<dbReference type="EMBL" id="JAEHOE010000124">
    <property type="protein sequence ID" value="KAG2485682.1"/>
    <property type="molecule type" value="Genomic_DNA"/>
</dbReference>
<organism evidence="2 3">
    <name type="scientific">Edaphochlamys debaryana</name>
    <dbReference type="NCBI Taxonomy" id="47281"/>
    <lineage>
        <taxon>Eukaryota</taxon>
        <taxon>Viridiplantae</taxon>
        <taxon>Chlorophyta</taxon>
        <taxon>core chlorophytes</taxon>
        <taxon>Chlorophyceae</taxon>
        <taxon>CS clade</taxon>
        <taxon>Chlamydomonadales</taxon>
        <taxon>Chlamydomonadales incertae sedis</taxon>
        <taxon>Edaphochlamys</taxon>
    </lineage>
</organism>
<evidence type="ECO:0000313" key="3">
    <source>
        <dbReference type="Proteomes" id="UP000612055"/>
    </source>
</evidence>
<evidence type="ECO:0000256" key="1">
    <source>
        <dbReference type="SAM" id="MobiDB-lite"/>
    </source>
</evidence>
<dbReference type="AlphaFoldDB" id="A0A836BR30"/>
<comment type="caution">
    <text evidence="2">The sequence shown here is derived from an EMBL/GenBank/DDBJ whole genome shotgun (WGS) entry which is preliminary data.</text>
</comment>
<feature type="non-terminal residue" evidence="2">
    <location>
        <position position="1"/>
    </location>
</feature>
<proteinExistence type="predicted"/>
<sequence length="150" mass="15293">MASFTSPTSLPRWSSHPGTSPRSGFNASRPQRALLLVLLAAALLALGPLVPVAHAQCTGTTWTGSGAALYDCSSTLVSYAASSVTSPATAQNTASGGLLGSPYDAWTPGTTACLTSQPDATNPAAQNTTWYTTSNGVVECNITIAFSTPR</sequence>
<dbReference type="Proteomes" id="UP000612055">
    <property type="component" value="Unassembled WGS sequence"/>
</dbReference>